<gene>
    <name evidence="1" type="ORF">CCMP2556_LOCUS10488</name>
</gene>
<evidence type="ECO:0000313" key="1">
    <source>
        <dbReference type="EMBL" id="CAK9011513.1"/>
    </source>
</evidence>
<accession>A0ABP0JAY3</accession>
<organism evidence="1 2">
    <name type="scientific">Durusdinium trenchii</name>
    <dbReference type="NCBI Taxonomy" id="1381693"/>
    <lineage>
        <taxon>Eukaryota</taxon>
        <taxon>Sar</taxon>
        <taxon>Alveolata</taxon>
        <taxon>Dinophyceae</taxon>
        <taxon>Suessiales</taxon>
        <taxon>Symbiodiniaceae</taxon>
        <taxon>Durusdinium</taxon>
    </lineage>
</organism>
<protein>
    <submittedName>
        <fullName evidence="1">Uncharacterized protein</fullName>
    </submittedName>
</protein>
<keyword evidence="2" id="KW-1185">Reference proteome</keyword>
<dbReference type="EMBL" id="CAXAMN010004903">
    <property type="protein sequence ID" value="CAK9011513.1"/>
    <property type="molecule type" value="Genomic_DNA"/>
</dbReference>
<reference evidence="1 2" key="1">
    <citation type="submission" date="2024-02" db="EMBL/GenBank/DDBJ databases">
        <authorList>
            <person name="Chen Y."/>
            <person name="Shah S."/>
            <person name="Dougan E. K."/>
            <person name="Thang M."/>
            <person name="Chan C."/>
        </authorList>
    </citation>
    <scope>NUCLEOTIDE SEQUENCE [LARGE SCALE GENOMIC DNA]</scope>
</reference>
<evidence type="ECO:0000313" key="2">
    <source>
        <dbReference type="Proteomes" id="UP001642484"/>
    </source>
</evidence>
<name>A0ABP0JAY3_9DINO</name>
<sequence length="209" mass="22883">MANPKNASFGLVPSAAVKALPAEDRKLLLKSTSRESFAAKRLPVPRSCLKCCTQSLGEIHCIGERRTLHAGLQLKVAELHNRNMCEYTYNFKENPLLGAGINRQLAESFRDGNRSTKPPLAVPSLRLVGRICAMRDCAQVCQSIAGQKTPLALGHQRALKRGLHLILGMQASPSTCWKLLHTGLSRTIWGLALEQRELSGPPTKPATNR</sequence>
<dbReference type="Proteomes" id="UP001642484">
    <property type="component" value="Unassembled WGS sequence"/>
</dbReference>
<comment type="caution">
    <text evidence="1">The sequence shown here is derived from an EMBL/GenBank/DDBJ whole genome shotgun (WGS) entry which is preliminary data.</text>
</comment>
<proteinExistence type="predicted"/>